<comment type="caution">
    <text evidence="2">The sequence shown here is derived from an EMBL/GenBank/DDBJ whole genome shotgun (WGS) entry which is preliminary data.</text>
</comment>
<feature type="transmembrane region" description="Helical" evidence="1">
    <location>
        <begin position="6"/>
        <end position="21"/>
    </location>
</feature>
<dbReference type="EMBL" id="JAQGEF010000017">
    <property type="protein sequence ID" value="MDA3615804.1"/>
    <property type="molecule type" value="Genomic_DNA"/>
</dbReference>
<evidence type="ECO:0000256" key="1">
    <source>
        <dbReference type="SAM" id="Phobius"/>
    </source>
</evidence>
<dbReference type="RefSeq" id="WP_407032132.1">
    <property type="nucleotide sequence ID" value="NZ_JAQGEF010000017.1"/>
</dbReference>
<gene>
    <name evidence="2" type="ORF">O3P16_13375</name>
</gene>
<protein>
    <submittedName>
        <fullName evidence="2">Uncharacterized protein</fullName>
    </submittedName>
</protein>
<evidence type="ECO:0000313" key="2">
    <source>
        <dbReference type="EMBL" id="MDA3615804.1"/>
    </source>
</evidence>
<keyword evidence="1" id="KW-0812">Transmembrane</keyword>
<keyword evidence="1" id="KW-0472">Membrane</keyword>
<name>A0ABT4ULT1_9BACT</name>
<reference evidence="2 3" key="1">
    <citation type="submission" date="2022-12" db="EMBL/GenBank/DDBJ databases">
        <title>Chitinophagaceae gen. sp. nov., a new member of the family Chitinophagaceae, isolated from soil in a chemical factory.</title>
        <authorList>
            <person name="Ke Z."/>
        </authorList>
    </citation>
    <scope>NUCLEOTIDE SEQUENCE [LARGE SCALE GENOMIC DNA]</scope>
    <source>
        <strain evidence="2 3">LY-5</strain>
    </source>
</reference>
<sequence>MGTLKIILLTILFIVSIFIVLKGKPKVTYTYFMGLGVVIMILAYTSPKGTTQVYAIGTILGLYLIIKNYLMLKKLKERNN</sequence>
<feature type="transmembrane region" description="Helical" evidence="1">
    <location>
        <begin position="52"/>
        <end position="70"/>
    </location>
</feature>
<dbReference type="Proteomes" id="UP001210231">
    <property type="component" value="Unassembled WGS sequence"/>
</dbReference>
<feature type="transmembrane region" description="Helical" evidence="1">
    <location>
        <begin position="28"/>
        <end position="46"/>
    </location>
</feature>
<accession>A0ABT4ULT1</accession>
<keyword evidence="1" id="KW-1133">Transmembrane helix</keyword>
<keyword evidence="3" id="KW-1185">Reference proteome</keyword>
<proteinExistence type="predicted"/>
<evidence type="ECO:0000313" key="3">
    <source>
        <dbReference type="Proteomes" id="UP001210231"/>
    </source>
</evidence>
<organism evidence="2 3">
    <name type="scientific">Polluticaenibacter yanchengensis</name>
    <dbReference type="NCBI Taxonomy" id="3014562"/>
    <lineage>
        <taxon>Bacteria</taxon>
        <taxon>Pseudomonadati</taxon>
        <taxon>Bacteroidota</taxon>
        <taxon>Chitinophagia</taxon>
        <taxon>Chitinophagales</taxon>
        <taxon>Chitinophagaceae</taxon>
        <taxon>Polluticaenibacter</taxon>
    </lineage>
</organism>